<evidence type="ECO:0000256" key="3">
    <source>
        <dbReference type="ARBA" id="ARBA00022692"/>
    </source>
</evidence>
<sequence length="227" mass="26170">MLIDTRIEQNEQPEINVQNQIISPKATTSQKILFALMIFFSCILIFGLIYWPYKWISSWPNKLNRLQLEVNDAASLIDVNLQKRKDTLVKLFEETKAYLKFENETFTNVAKLRSLKSEGMSEDAKTTQEMNNLMENISRDINISVEAYPELKASKIVSELMSSSEYIESEIAASRRLYNKRVSEFNTEIFTFPILIKAQKMKLHSMSLFAASKESKKDVDMSGLSNI</sequence>
<evidence type="ECO:0000313" key="7">
    <source>
        <dbReference type="EMBL" id="QDY86673.1"/>
    </source>
</evidence>
<name>A0A5B8JBQ8_9MOLU</name>
<keyword evidence="8" id="KW-1185">Reference proteome</keyword>
<evidence type="ECO:0000256" key="2">
    <source>
        <dbReference type="ARBA" id="ARBA00008854"/>
    </source>
</evidence>
<dbReference type="InterPro" id="IPR007156">
    <property type="entry name" value="MamQ_LemA"/>
</dbReference>
<dbReference type="Pfam" id="PF04011">
    <property type="entry name" value="LemA"/>
    <property type="match status" value="1"/>
</dbReference>
<dbReference type="EMBL" id="CP042295">
    <property type="protein sequence ID" value="QDY86673.1"/>
    <property type="molecule type" value="Genomic_DNA"/>
</dbReference>
<dbReference type="InterPro" id="IPR023353">
    <property type="entry name" value="LemA-like_dom_sf"/>
</dbReference>
<organism evidence="7 8">
    <name type="scientific">Mycoplasma anserisalpingitidis</name>
    <dbReference type="NCBI Taxonomy" id="519450"/>
    <lineage>
        <taxon>Bacteria</taxon>
        <taxon>Bacillati</taxon>
        <taxon>Mycoplasmatota</taxon>
        <taxon>Mollicutes</taxon>
        <taxon>Mycoplasmataceae</taxon>
        <taxon>Mycoplasma</taxon>
    </lineage>
</organism>
<dbReference type="PANTHER" id="PTHR34478:SF1">
    <property type="entry name" value="PROTEIN LEMA"/>
    <property type="match status" value="1"/>
</dbReference>
<dbReference type="RefSeq" id="WP_146368297.1">
    <property type="nucleotide sequence ID" value="NZ_CP042295.1"/>
</dbReference>
<comment type="similarity">
    <text evidence="2">Belongs to the LemA family.</text>
</comment>
<dbReference type="GO" id="GO:0016020">
    <property type="term" value="C:membrane"/>
    <property type="evidence" value="ECO:0007669"/>
    <property type="project" value="UniProtKB-SubCell"/>
</dbReference>
<evidence type="ECO:0000256" key="1">
    <source>
        <dbReference type="ARBA" id="ARBA00004167"/>
    </source>
</evidence>
<dbReference type="AlphaFoldDB" id="A0A5B8JBQ8"/>
<keyword evidence="4 6" id="KW-1133">Transmembrane helix</keyword>
<accession>A0A5B8JBQ8</accession>
<dbReference type="OrthoDB" id="384498at2"/>
<reference evidence="7 8" key="1">
    <citation type="journal article" date="2019" name="Microbiol. Resour. Announc.">
        <title>Complete Genome Sequences of Three Mycoplasma anserisalpingitis (Mycoplasma sp. 1220) Strains.</title>
        <authorList>
            <person name="Grozner D."/>
            <person name="Forro B."/>
            <person name="Kovacs A.B."/>
            <person name="Marton S."/>
            <person name="Banyai K."/>
            <person name="Kreizinger Z."/>
            <person name="Sulyok K.M."/>
            <person name="Gyuranecz M."/>
        </authorList>
    </citation>
    <scope>NUCLEOTIDE SEQUENCE [LARGE SCALE GENOMIC DNA]</scope>
    <source>
        <strain evidence="7 8">ATCC:BAA-2147</strain>
    </source>
</reference>
<dbReference type="SUPFAM" id="SSF140478">
    <property type="entry name" value="LemA-like"/>
    <property type="match status" value="1"/>
</dbReference>
<proteinExistence type="inferred from homology"/>
<protein>
    <submittedName>
        <fullName evidence="7">LemA family protein</fullName>
    </submittedName>
</protein>
<feature type="transmembrane region" description="Helical" evidence="6">
    <location>
        <begin position="32"/>
        <end position="53"/>
    </location>
</feature>
<comment type="subcellular location">
    <subcellularLocation>
        <location evidence="1">Membrane</location>
        <topology evidence="1">Single-pass membrane protein</topology>
    </subcellularLocation>
</comment>
<dbReference type="Proteomes" id="UP000318927">
    <property type="component" value="Chromosome"/>
</dbReference>
<keyword evidence="5 6" id="KW-0472">Membrane</keyword>
<evidence type="ECO:0000256" key="6">
    <source>
        <dbReference type="SAM" id="Phobius"/>
    </source>
</evidence>
<evidence type="ECO:0000313" key="8">
    <source>
        <dbReference type="Proteomes" id="UP000318927"/>
    </source>
</evidence>
<gene>
    <name evidence="7" type="ORF">FRW55_00630</name>
</gene>
<dbReference type="PANTHER" id="PTHR34478">
    <property type="entry name" value="PROTEIN LEMA"/>
    <property type="match status" value="1"/>
</dbReference>
<evidence type="ECO:0000256" key="5">
    <source>
        <dbReference type="ARBA" id="ARBA00023136"/>
    </source>
</evidence>
<dbReference type="Gene3D" id="1.20.1440.20">
    <property type="entry name" value="LemA-like domain"/>
    <property type="match status" value="1"/>
</dbReference>
<dbReference type="KEGG" id="mans:FRW55_00630"/>
<keyword evidence="3 6" id="KW-0812">Transmembrane</keyword>
<evidence type="ECO:0000256" key="4">
    <source>
        <dbReference type="ARBA" id="ARBA00022989"/>
    </source>
</evidence>